<evidence type="ECO:0000256" key="1">
    <source>
        <dbReference type="SAM" id="MobiDB-lite"/>
    </source>
</evidence>
<reference evidence="2" key="1">
    <citation type="journal article" date="2018" name="DNA Res.">
        <title>Multiple hybrid de novo genome assembly of finger millet, an orphan allotetraploid crop.</title>
        <authorList>
            <person name="Hatakeyama M."/>
            <person name="Aluri S."/>
            <person name="Balachadran M.T."/>
            <person name="Sivarajan S.R."/>
            <person name="Patrignani A."/>
            <person name="Gruter S."/>
            <person name="Poveda L."/>
            <person name="Shimizu-Inatsugi R."/>
            <person name="Baeten J."/>
            <person name="Francoijs K.J."/>
            <person name="Nataraja K.N."/>
            <person name="Reddy Y.A.N."/>
            <person name="Phadnis S."/>
            <person name="Ravikumar R.L."/>
            <person name="Schlapbach R."/>
            <person name="Sreeman S.M."/>
            <person name="Shimizu K.K."/>
        </authorList>
    </citation>
    <scope>NUCLEOTIDE SEQUENCE</scope>
</reference>
<dbReference type="AlphaFoldDB" id="A0AAV5F0P0"/>
<name>A0AAV5F0P0_ELECO</name>
<comment type="caution">
    <text evidence="2">The sequence shown here is derived from an EMBL/GenBank/DDBJ whole genome shotgun (WGS) entry which is preliminary data.</text>
</comment>
<dbReference type="Proteomes" id="UP001054889">
    <property type="component" value="Unassembled WGS sequence"/>
</dbReference>
<dbReference type="EMBL" id="BQKI01000080">
    <property type="protein sequence ID" value="GJN28444.1"/>
    <property type="molecule type" value="Genomic_DNA"/>
</dbReference>
<keyword evidence="3" id="KW-1185">Reference proteome</keyword>
<organism evidence="2 3">
    <name type="scientific">Eleusine coracana subsp. coracana</name>
    <dbReference type="NCBI Taxonomy" id="191504"/>
    <lineage>
        <taxon>Eukaryota</taxon>
        <taxon>Viridiplantae</taxon>
        <taxon>Streptophyta</taxon>
        <taxon>Embryophyta</taxon>
        <taxon>Tracheophyta</taxon>
        <taxon>Spermatophyta</taxon>
        <taxon>Magnoliopsida</taxon>
        <taxon>Liliopsida</taxon>
        <taxon>Poales</taxon>
        <taxon>Poaceae</taxon>
        <taxon>PACMAD clade</taxon>
        <taxon>Chloridoideae</taxon>
        <taxon>Cynodonteae</taxon>
        <taxon>Eleusininae</taxon>
        <taxon>Eleusine</taxon>
    </lineage>
</organism>
<feature type="compositionally biased region" description="Basic and acidic residues" evidence="1">
    <location>
        <begin position="50"/>
        <end position="62"/>
    </location>
</feature>
<gene>
    <name evidence="2" type="primary">gb16569</name>
    <name evidence="2" type="ORF">PR202_gb16569</name>
</gene>
<reference evidence="2" key="2">
    <citation type="submission" date="2021-12" db="EMBL/GenBank/DDBJ databases">
        <title>Resequencing data analysis of finger millet.</title>
        <authorList>
            <person name="Hatakeyama M."/>
            <person name="Aluri S."/>
            <person name="Balachadran M.T."/>
            <person name="Sivarajan S.R."/>
            <person name="Poveda L."/>
            <person name="Shimizu-Inatsugi R."/>
            <person name="Schlapbach R."/>
            <person name="Sreeman S.M."/>
            <person name="Shimizu K.K."/>
        </authorList>
    </citation>
    <scope>NUCLEOTIDE SEQUENCE</scope>
</reference>
<protein>
    <submittedName>
        <fullName evidence="2">Uncharacterized protein</fullName>
    </submittedName>
</protein>
<evidence type="ECO:0000313" key="3">
    <source>
        <dbReference type="Proteomes" id="UP001054889"/>
    </source>
</evidence>
<feature type="region of interest" description="Disordered" evidence="1">
    <location>
        <begin position="1"/>
        <end position="83"/>
    </location>
</feature>
<accession>A0AAV5F0P0</accession>
<sequence length="83" mass="9190">MLELEPAHHQPRIPQLSLNPESKRRTPPPDSCTGTPDMELLLHGLTADAGVEHHRGEGESERTYSVTTPPPPLQNPNPRKART</sequence>
<proteinExistence type="predicted"/>
<evidence type="ECO:0000313" key="2">
    <source>
        <dbReference type="EMBL" id="GJN28444.1"/>
    </source>
</evidence>